<dbReference type="InterPro" id="IPR037066">
    <property type="entry name" value="Plug_dom_sf"/>
</dbReference>
<comment type="similarity">
    <text evidence="1">Belongs to the TonB-dependent receptor family.</text>
</comment>
<evidence type="ECO:0000259" key="2">
    <source>
        <dbReference type="Pfam" id="PF07715"/>
    </source>
</evidence>
<protein>
    <submittedName>
        <fullName evidence="3">Enterobactin receptor VctA</fullName>
    </submittedName>
</protein>
<keyword evidence="3" id="KW-0675">Receptor</keyword>
<dbReference type="PANTHER" id="PTHR30069">
    <property type="entry name" value="TONB-DEPENDENT OUTER MEMBRANE RECEPTOR"/>
    <property type="match status" value="1"/>
</dbReference>
<dbReference type="STRING" id="754436.JCM19237_3103"/>
<dbReference type="GO" id="GO:0009279">
    <property type="term" value="C:cell outer membrane"/>
    <property type="evidence" value="ECO:0007669"/>
    <property type="project" value="TreeGrafter"/>
</dbReference>
<dbReference type="Proteomes" id="UP000029227">
    <property type="component" value="Unassembled WGS sequence"/>
</dbReference>
<reference evidence="3 4" key="1">
    <citation type="journal article" date="2014" name="Genome Announc.">
        <title>Draft Genome Sequences of Two Vibrionaceae Species, Vibrio ponticus C121 and Photobacterium aphoticum C119, Isolated as Coral Reef Microbiota.</title>
        <authorList>
            <person name="Al-saari N."/>
            <person name="Meirelles P.M."/>
            <person name="Mino S."/>
            <person name="Suda W."/>
            <person name="Oshima K."/>
            <person name="Hattori M."/>
            <person name="Ohkuma M."/>
            <person name="Thompson F.L."/>
            <person name="Gomez-Gil B."/>
            <person name="Sawabe T."/>
            <person name="Sawabe T."/>
        </authorList>
    </citation>
    <scope>NUCLEOTIDE SEQUENCE [LARGE SCALE GENOMIC DNA]</scope>
    <source>
        <strain evidence="3 4">JCM 19237</strain>
    </source>
</reference>
<dbReference type="eggNOG" id="COG4771">
    <property type="taxonomic scope" value="Bacteria"/>
</dbReference>
<organism evidence="3 4">
    <name type="scientific">Photobacterium aphoticum</name>
    <dbReference type="NCBI Taxonomy" id="754436"/>
    <lineage>
        <taxon>Bacteria</taxon>
        <taxon>Pseudomonadati</taxon>
        <taxon>Pseudomonadota</taxon>
        <taxon>Gammaproteobacteria</taxon>
        <taxon>Vibrionales</taxon>
        <taxon>Vibrionaceae</taxon>
        <taxon>Photobacterium</taxon>
    </lineage>
</organism>
<dbReference type="AlphaFoldDB" id="A0A090R378"/>
<comment type="caution">
    <text evidence="3">The sequence shown here is derived from an EMBL/GenBank/DDBJ whole genome shotgun (WGS) entry which is preliminary data.</text>
</comment>
<dbReference type="GO" id="GO:0044718">
    <property type="term" value="P:siderophore transmembrane transport"/>
    <property type="evidence" value="ECO:0007669"/>
    <property type="project" value="TreeGrafter"/>
</dbReference>
<gene>
    <name evidence="3" type="ORF">JCM19237_3103</name>
</gene>
<dbReference type="PANTHER" id="PTHR30069:SF41">
    <property type="entry name" value="HEME_HEMOPEXIN UTILIZATION PROTEIN C"/>
    <property type="match status" value="1"/>
</dbReference>
<accession>A0A090R378</accession>
<dbReference type="InterPro" id="IPR012910">
    <property type="entry name" value="Plug_dom"/>
</dbReference>
<evidence type="ECO:0000313" key="4">
    <source>
        <dbReference type="Proteomes" id="UP000029227"/>
    </source>
</evidence>
<evidence type="ECO:0000256" key="1">
    <source>
        <dbReference type="ARBA" id="ARBA00009810"/>
    </source>
</evidence>
<dbReference type="Pfam" id="PF07715">
    <property type="entry name" value="Plug"/>
    <property type="match status" value="1"/>
</dbReference>
<dbReference type="InterPro" id="IPR039426">
    <property type="entry name" value="TonB-dep_rcpt-like"/>
</dbReference>
<dbReference type="EMBL" id="BBMN01000028">
    <property type="protein sequence ID" value="GAL08564.1"/>
    <property type="molecule type" value="Genomic_DNA"/>
</dbReference>
<evidence type="ECO:0000313" key="3">
    <source>
        <dbReference type="EMBL" id="GAL08564.1"/>
    </source>
</evidence>
<name>A0A090R378_9GAMM</name>
<sequence length="109" mass="11607">MAAQPVMADDTHEASVHGASAHETMVVTGTPQALPDVVIDAAQLEKRQATDLSDIFRTDPEVTVGGGSSVSQKIYVRGIEDTLLNVTIDGATQSGYIYHHQAAYRLSPN</sequence>
<proteinExistence type="inferred from homology"/>
<dbReference type="SUPFAM" id="SSF56935">
    <property type="entry name" value="Porins"/>
    <property type="match status" value="1"/>
</dbReference>
<dbReference type="Gene3D" id="2.170.130.10">
    <property type="entry name" value="TonB-dependent receptor, plug domain"/>
    <property type="match status" value="1"/>
</dbReference>
<dbReference type="GO" id="GO:0015344">
    <property type="term" value="F:siderophore uptake transmembrane transporter activity"/>
    <property type="evidence" value="ECO:0007669"/>
    <property type="project" value="TreeGrafter"/>
</dbReference>
<feature type="domain" description="TonB-dependent receptor plug" evidence="2">
    <location>
        <begin position="38"/>
        <end position="108"/>
    </location>
</feature>